<dbReference type="Pfam" id="PF19567">
    <property type="entry name" value="CpsB_CapC"/>
    <property type="match status" value="1"/>
</dbReference>
<evidence type="ECO:0000256" key="2">
    <source>
        <dbReference type="ARBA" id="ARBA00013064"/>
    </source>
</evidence>
<organism evidence="6 7">
    <name type="scientific">Anaerofilum hominis</name>
    <dbReference type="NCBI Taxonomy" id="2763016"/>
    <lineage>
        <taxon>Bacteria</taxon>
        <taxon>Bacillati</taxon>
        <taxon>Bacillota</taxon>
        <taxon>Clostridia</taxon>
        <taxon>Eubacteriales</taxon>
        <taxon>Oscillospiraceae</taxon>
        <taxon>Anaerofilum</taxon>
    </lineage>
</organism>
<evidence type="ECO:0000313" key="7">
    <source>
        <dbReference type="Proteomes" id="UP000659630"/>
    </source>
</evidence>
<proteinExistence type="inferred from homology"/>
<name>A0A923I8P6_9FIRM</name>
<dbReference type="EC" id="3.1.3.48" evidence="2"/>
<dbReference type="InterPro" id="IPR016667">
    <property type="entry name" value="Caps_polysacc_synth_CpsB/CapC"/>
</dbReference>
<comment type="similarity">
    <text evidence="1">Belongs to the metallo-dependent hydrolases superfamily. CpsB/CapC family.</text>
</comment>
<dbReference type="PANTHER" id="PTHR39181">
    <property type="entry name" value="TYROSINE-PROTEIN PHOSPHATASE YWQE"/>
    <property type="match status" value="1"/>
</dbReference>
<dbReference type="Proteomes" id="UP000659630">
    <property type="component" value="Unassembled WGS sequence"/>
</dbReference>
<dbReference type="RefSeq" id="WP_186887538.1">
    <property type="nucleotide sequence ID" value="NZ_JACONZ010000002.1"/>
</dbReference>
<evidence type="ECO:0000256" key="1">
    <source>
        <dbReference type="ARBA" id="ARBA00005750"/>
    </source>
</evidence>
<reference evidence="6" key="1">
    <citation type="submission" date="2020-08" db="EMBL/GenBank/DDBJ databases">
        <title>Genome public.</title>
        <authorList>
            <person name="Liu C."/>
            <person name="Sun Q."/>
        </authorList>
    </citation>
    <scope>NUCLEOTIDE SEQUENCE</scope>
    <source>
        <strain evidence="6">BX8</strain>
    </source>
</reference>
<comment type="caution">
    <text evidence="6">The sequence shown here is derived from an EMBL/GenBank/DDBJ whole genome shotgun (WGS) entry which is preliminary data.</text>
</comment>
<keyword evidence="4" id="KW-0904">Protein phosphatase</keyword>
<dbReference type="AlphaFoldDB" id="A0A923I8P6"/>
<evidence type="ECO:0000313" key="6">
    <source>
        <dbReference type="EMBL" id="MBC5581174.1"/>
    </source>
</evidence>
<dbReference type="SUPFAM" id="SSF89550">
    <property type="entry name" value="PHP domain-like"/>
    <property type="match status" value="1"/>
</dbReference>
<keyword evidence="3" id="KW-0378">Hydrolase</keyword>
<comment type="catalytic activity">
    <reaction evidence="5">
        <text>O-phospho-L-tyrosyl-[protein] + H2O = L-tyrosyl-[protein] + phosphate</text>
        <dbReference type="Rhea" id="RHEA:10684"/>
        <dbReference type="Rhea" id="RHEA-COMP:10136"/>
        <dbReference type="Rhea" id="RHEA-COMP:20101"/>
        <dbReference type="ChEBI" id="CHEBI:15377"/>
        <dbReference type="ChEBI" id="CHEBI:43474"/>
        <dbReference type="ChEBI" id="CHEBI:46858"/>
        <dbReference type="ChEBI" id="CHEBI:61978"/>
        <dbReference type="EC" id="3.1.3.48"/>
    </reaction>
</comment>
<evidence type="ECO:0000256" key="5">
    <source>
        <dbReference type="ARBA" id="ARBA00051722"/>
    </source>
</evidence>
<dbReference type="Gene3D" id="3.20.20.140">
    <property type="entry name" value="Metal-dependent hydrolases"/>
    <property type="match status" value="1"/>
</dbReference>
<dbReference type="GO" id="GO:0004725">
    <property type="term" value="F:protein tyrosine phosphatase activity"/>
    <property type="evidence" value="ECO:0007669"/>
    <property type="project" value="UniProtKB-EC"/>
</dbReference>
<dbReference type="PANTHER" id="PTHR39181:SF1">
    <property type="entry name" value="TYROSINE-PROTEIN PHOSPHATASE YWQE"/>
    <property type="match status" value="1"/>
</dbReference>
<gene>
    <name evidence="6" type="ORF">H8S23_06610</name>
</gene>
<sequence>MTDLHCHILPGLDDGAKDLDVSGELLRRQCAAGVQRVAFTPHFHFERQDVDQFCRRRDAAAAELVQCYPELASQLELKKGAEVFFSPALLESDPQPLCLEGTGLMLVELPVTYRPQWTVEVLYQLGTLGITPLIAHVERYPYVMEDPNLLIDWIEAGAYTHVNASSLVLHKRRRAQILKMIRHGLVHLVCTDAHSPDKRPPLLGQAMELVRRRCGGQKAQEMEALSLGLWRGEQPEPPAAAPMRRLLGRLV</sequence>
<evidence type="ECO:0000256" key="4">
    <source>
        <dbReference type="ARBA" id="ARBA00022912"/>
    </source>
</evidence>
<dbReference type="InterPro" id="IPR016195">
    <property type="entry name" value="Pol/histidinol_Pase-like"/>
</dbReference>
<dbReference type="GO" id="GO:0030145">
    <property type="term" value="F:manganese ion binding"/>
    <property type="evidence" value="ECO:0007669"/>
    <property type="project" value="InterPro"/>
</dbReference>
<protein>
    <recommendedName>
        <fullName evidence="2">protein-tyrosine-phosphatase</fullName>
        <ecNumber evidence="2">3.1.3.48</ecNumber>
    </recommendedName>
</protein>
<dbReference type="PIRSF" id="PIRSF016557">
    <property type="entry name" value="Caps_synth_CpsB"/>
    <property type="match status" value="1"/>
</dbReference>
<accession>A0A923I8P6</accession>
<evidence type="ECO:0000256" key="3">
    <source>
        <dbReference type="ARBA" id="ARBA00022801"/>
    </source>
</evidence>
<dbReference type="EMBL" id="JACONZ010000002">
    <property type="protein sequence ID" value="MBC5581174.1"/>
    <property type="molecule type" value="Genomic_DNA"/>
</dbReference>
<keyword evidence="7" id="KW-1185">Reference proteome</keyword>